<dbReference type="Proteomes" id="UP000007129">
    <property type="component" value="Unassembled WGS sequence"/>
</dbReference>
<proteinExistence type="predicted"/>
<gene>
    <name evidence="2" type="ORF">MPH_13493</name>
</gene>
<dbReference type="VEuPathDB" id="FungiDB:MPH_13493"/>
<evidence type="ECO:0000313" key="3">
    <source>
        <dbReference type="Proteomes" id="UP000007129"/>
    </source>
</evidence>
<name>K2R5M3_MACPH</name>
<dbReference type="AlphaFoldDB" id="K2R5M3"/>
<feature type="compositionally biased region" description="Low complexity" evidence="1">
    <location>
        <begin position="22"/>
        <end position="42"/>
    </location>
</feature>
<evidence type="ECO:0000313" key="2">
    <source>
        <dbReference type="EMBL" id="EKG09468.1"/>
    </source>
</evidence>
<dbReference type="EMBL" id="AHHD01000654">
    <property type="protein sequence ID" value="EKG09468.1"/>
    <property type="molecule type" value="Genomic_DNA"/>
</dbReference>
<comment type="caution">
    <text evidence="2">The sequence shown here is derived from an EMBL/GenBank/DDBJ whole genome shotgun (WGS) entry which is preliminary data.</text>
</comment>
<reference evidence="2 3" key="1">
    <citation type="journal article" date="2012" name="BMC Genomics">
        <title>Tools to kill: Genome of one of the most destructive plant pathogenic fungi Macrophomina phaseolina.</title>
        <authorList>
            <person name="Islam M.S."/>
            <person name="Haque M.S."/>
            <person name="Islam M.M."/>
            <person name="Emdad E.M."/>
            <person name="Halim A."/>
            <person name="Hossen Q.M.M."/>
            <person name="Hossain M.Z."/>
            <person name="Ahmed B."/>
            <person name="Rahim S."/>
            <person name="Rahman M.S."/>
            <person name="Alam M.M."/>
            <person name="Hou S."/>
            <person name="Wan X."/>
            <person name="Saito J.A."/>
            <person name="Alam M."/>
        </authorList>
    </citation>
    <scope>NUCLEOTIDE SEQUENCE [LARGE SCALE GENOMIC DNA]</scope>
    <source>
        <strain evidence="2 3">MS6</strain>
    </source>
</reference>
<dbReference type="HOGENOM" id="CLU_598603_0_0_1"/>
<feature type="compositionally biased region" description="Polar residues" evidence="1">
    <location>
        <begin position="75"/>
        <end position="89"/>
    </location>
</feature>
<feature type="region of interest" description="Disordered" evidence="1">
    <location>
        <begin position="22"/>
        <end position="104"/>
    </location>
</feature>
<accession>K2R5M3</accession>
<organism evidence="2 3">
    <name type="scientific">Macrophomina phaseolina (strain MS6)</name>
    <name type="common">Charcoal rot fungus</name>
    <dbReference type="NCBI Taxonomy" id="1126212"/>
    <lineage>
        <taxon>Eukaryota</taxon>
        <taxon>Fungi</taxon>
        <taxon>Dikarya</taxon>
        <taxon>Ascomycota</taxon>
        <taxon>Pezizomycotina</taxon>
        <taxon>Dothideomycetes</taxon>
        <taxon>Dothideomycetes incertae sedis</taxon>
        <taxon>Botryosphaeriales</taxon>
        <taxon>Botryosphaeriaceae</taxon>
        <taxon>Macrophomina</taxon>
    </lineage>
</organism>
<evidence type="ECO:0000256" key="1">
    <source>
        <dbReference type="SAM" id="MobiDB-lite"/>
    </source>
</evidence>
<dbReference type="OrthoDB" id="5396360at2759"/>
<sequence length="566" mass="62264">MTDVGQRPSEGDHRLHHSHLFHTPQPAHAPASASTAHFSAHHYPIPAPRQKPTLHPISGTSSPATFSRPHEYSLPAQTPTTGGQRTDGSQMPYPSPNPQEVSMDSLSRLQTQVRYNTAGLQTQRMELESLIHAVSRLSDHMVRIESLVVSLEKEHLARPIAPIAPSRAALANNIDDAMLERFADNLNSVTIKVNEVDALKIQLQIVNRRVKIMEEAVATARPPPNSAAESSSAGLFAAPWEGSQTKPPHPMQYALHPRHAPPPPALHHQELPSYASPPILRLDTPSHVEICPGLRSAPIVQNCQFVPQEMHSISKPGSQSSQQSQNSAWILVNPSVKRQHPNGMDSVTDGRREMIGSPKRPKLAPLAPHVEPEPAPASTPMRYDPIERDRRDHHTEAMHEQQQYPAAPPIAFVPYNPNEQPRLKNNWHSESQSTASPAGKELRRGGGGGRGRGGRSLPADSRGLGTPQCEKPGYQAGRDGHYHLEAGHNGIEVPRASNIERCGSGDNGRSAIRQYVRAKKTRTKPVRNADGILIRKDGRPDMRSQSSATNLRTFCAQKEHKHILRR</sequence>
<feature type="compositionally biased region" description="Polar residues" evidence="1">
    <location>
        <begin position="426"/>
        <end position="436"/>
    </location>
</feature>
<feature type="region of interest" description="Disordered" evidence="1">
    <location>
        <begin position="238"/>
        <end position="269"/>
    </location>
</feature>
<feature type="region of interest" description="Disordered" evidence="1">
    <location>
        <begin position="415"/>
        <end position="474"/>
    </location>
</feature>
<protein>
    <submittedName>
        <fullName evidence="2">Uncharacterized protein</fullName>
    </submittedName>
</protein>
<dbReference type="InParanoid" id="K2R5M3"/>
<feature type="region of interest" description="Disordered" evidence="1">
    <location>
        <begin position="337"/>
        <end position="384"/>
    </location>
</feature>